<proteinExistence type="predicted"/>
<evidence type="ECO:0008006" key="4">
    <source>
        <dbReference type="Google" id="ProtNLM"/>
    </source>
</evidence>
<reference evidence="3" key="1">
    <citation type="submission" date="2023-01" db="EMBL/GenBank/DDBJ databases">
        <title>Key to firefly adult light organ development and bioluminescence: homeobox transcription factors regulate luciferase expression and transportation to peroxisome.</title>
        <authorList>
            <person name="Fu X."/>
        </authorList>
    </citation>
    <scope>NUCLEOTIDE SEQUENCE [LARGE SCALE GENOMIC DNA]</scope>
</reference>
<organism evidence="2 3">
    <name type="scientific">Aquatica leii</name>
    <dbReference type="NCBI Taxonomy" id="1421715"/>
    <lineage>
        <taxon>Eukaryota</taxon>
        <taxon>Metazoa</taxon>
        <taxon>Ecdysozoa</taxon>
        <taxon>Arthropoda</taxon>
        <taxon>Hexapoda</taxon>
        <taxon>Insecta</taxon>
        <taxon>Pterygota</taxon>
        <taxon>Neoptera</taxon>
        <taxon>Endopterygota</taxon>
        <taxon>Coleoptera</taxon>
        <taxon>Polyphaga</taxon>
        <taxon>Elateriformia</taxon>
        <taxon>Elateroidea</taxon>
        <taxon>Lampyridae</taxon>
        <taxon>Luciolinae</taxon>
        <taxon>Aquatica</taxon>
    </lineage>
</organism>
<dbReference type="SUPFAM" id="SSF57903">
    <property type="entry name" value="FYVE/PHD zinc finger"/>
    <property type="match status" value="1"/>
</dbReference>
<feature type="compositionally biased region" description="Polar residues" evidence="1">
    <location>
        <begin position="82"/>
        <end position="91"/>
    </location>
</feature>
<evidence type="ECO:0000313" key="2">
    <source>
        <dbReference type="EMBL" id="KAK4882781.1"/>
    </source>
</evidence>
<gene>
    <name evidence="2" type="ORF">RN001_006100</name>
</gene>
<feature type="region of interest" description="Disordered" evidence="1">
    <location>
        <begin position="82"/>
        <end position="141"/>
    </location>
</feature>
<accession>A0AAN7SB18</accession>
<sequence>MNIYGINDHYYYSILSVKIGLDLEKTVISVEFPIVENSTPPTGCELHVSPFDIAPIPVINKKASNRGTKACKSQVITSSPYKNDLEQSLSTPKKPPLKRKVFPKPQPTRGASKKQKKSDADSDENSNAANESFVPADDDMDIDDIGQIVPDDKDATCLFCDGPFSEDHRGELWVRCVMCNMWAHEHCTGAEKDNYVCYFCR</sequence>
<dbReference type="EMBL" id="JARPUR010000002">
    <property type="protein sequence ID" value="KAK4882781.1"/>
    <property type="molecule type" value="Genomic_DNA"/>
</dbReference>
<evidence type="ECO:0000313" key="3">
    <source>
        <dbReference type="Proteomes" id="UP001353858"/>
    </source>
</evidence>
<name>A0AAN7SB18_9COLE</name>
<dbReference type="InterPro" id="IPR011011">
    <property type="entry name" value="Znf_FYVE_PHD"/>
</dbReference>
<evidence type="ECO:0000256" key="1">
    <source>
        <dbReference type="SAM" id="MobiDB-lite"/>
    </source>
</evidence>
<keyword evidence="3" id="KW-1185">Reference proteome</keyword>
<comment type="caution">
    <text evidence="2">The sequence shown here is derived from an EMBL/GenBank/DDBJ whole genome shotgun (WGS) entry which is preliminary data.</text>
</comment>
<dbReference type="Proteomes" id="UP001353858">
    <property type="component" value="Unassembled WGS sequence"/>
</dbReference>
<dbReference type="AlphaFoldDB" id="A0AAN7SB18"/>
<protein>
    <recommendedName>
        <fullName evidence="4">Zinc finger PHD-type domain-containing protein</fullName>
    </recommendedName>
</protein>